<evidence type="ECO:0000313" key="1">
    <source>
        <dbReference type="EMBL" id="KAK5818522.1"/>
    </source>
</evidence>
<organism evidence="1 2">
    <name type="scientific">Gossypium arboreum</name>
    <name type="common">Tree cotton</name>
    <name type="synonym">Gossypium nanking</name>
    <dbReference type="NCBI Taxonomy" id="29729"/>
    <lineage>
        <taxon>Eukaryota</taxon>
        <taxon>Viridiplantae</taxon>
        <taxon>Streptophyta</taxon>
        <taxon>Embryophyta</taxon>
        <taxon>Tracheophyta</taxon>
        <taxon>Spermatophyta</taxon>
        <taxon>Magnoliopsida</taxon>
        <taxon>eudicotyledons</taxon>
        <taxon>Gunneridae</taxon>
        <taxon>Pentapetalae</taxon>
        <taxon>rosids</taxon>
        <taxon>malvids</taxon>
        <taxon>Malvales</taxon>
        <taxon>Malvaceae</taxon>
        <taxon>Malvoideae</taxon>
        <taxon>Gossypium</taxon>
    </lineage>
</organism>
<accession>A0ABR0PBD3</accession>
<keyword evidence="2" id="KW-1185">Reference proteome</keyword>
<proteinExistence type="predicted"/>
<reference evidence="1 2" key="1">
    <citation type="submission" date="2023-03" db="EMBL/GenBank/DDBJ databases">
        <title>WGS of Gossypium arboreum.</title>
        <authorList>
            <person name="Yu D."/>
        </authorList>
    </citation>
    <scope>NUCLEOTIDE SEQUENCE [LARGE SCALE GENOMIC DNA]</scope>
    <source>
        <tissue evidence="1">Leaf</tissue>
    </source>
</reference>
<sequence length="120" mass="13704">MSPAIDQVVMVTYTPPINNFKYCEYICSEVLPHLTCTNTSFEDHSIESNSQLRSFQPKFVDDFQSTDYPVFTVQTENPIFSVLTNYTGCHIQAMVLHLKPFRGVAQKDLTVVTMSSHRAY</sequence>
<gene>
    <name evidence="1" type="ORF">PVK06_023463</name>
</gene>
<name>A0ABR0PBD3_GOSAR</name>
<comment type="caution">
    <text evidence="1">The sequence shown here is derived from an EMBL/GenBank/DDBJ whole genome shotgun (WGS) entry which is preliminary data.</text>
</comment>
<evidence type="ECO:0000313" key="2">
    <source>
        <dbReference type="Proteomes" id="UP001358586"/>
    </source>
</evidence>
<dbReference type="Proteomes" id="UP001358586">
    <property type="component" value="Chromosome 7"/>
</dbReference>
<protein>
    <submittedName>
        <fullName evidence="1">Uncharacterized protein</fullName>
    </submittedName>
</protein>
<dbReference type="EMBL" id="JARKNE010000007">
    <property type="protein sequence ID" value="KAK5818522.1"/>
    <property type="molecule type" value="Genomic_DNA"/>
</dbReference>